<dbReference type="Pfam" id="PF02371">
    <property type="entry name" value="Transposase_20"/>
    <property type="match status" value="1"/>
</dbReference>
<dbReference type="EMBL" id="CP064760">
    <property type="protein sequence ID" value="QPE06044.1"/>
    <property type="molecule type" value="Genomic_DNA"/>
</dbReference>
<feature type="domain" description="Transposase IS116/IS110/IS902 C-terminal" evidence="2">
    <location>
        <begin position="275"/>
        <end position="359"/>
    </location>
</feature>
<dbReference type="PANTHER" id="PTHR33055:SF3">
    <property type="entry name" value="PUTATIVE TRANSPOSASE FOR IS117-RELATED"/>
    <property type="match status" value="1"/>
</dbReference>
<dbReference type="GO" id="GO:0006313">
    <property type="term" value="P:DNA transposition"/>
    <property type="evidence" value="ECO:0007669"/>
    <property type="project" value="InterPro"/>
</dbReference>
<dbReference type="PANTHER" id="PTHR33055">
    <property type="entry name" value="TRANSPOSASE FOR INSERTION SEQUENCE ELEMENT IS1111A"/>
    <property type="match status" value="1"/>
</dbReference>
<reference evidence="3 4" key="1">
    <citation type="submission" date="2020-11" db="EMBL/GenBank/DDBJ databases">
        <title>Amino acid is mineralized and recycled by bacteria in oceanic microbiome.</title>
        <authorList>
            <person name="Zheng L.Y."/>
        </authorList>
    </citation>
    <scope>NUCLEOTIDE SEQUENCE [LARGE SCALE GENOMIC DNA]</scope>
    <source>
        <strain evidence="3 4">A32-1</strain>
    </source>
</reference>
<dbReference type="Pfam" id="PF01548">
    <property type="entry name" value="DEDD_Tnp_IS110"/>
    <property type="match status" value="1"/>
</dbReference>
<dbReference type="Proteomes" id="UP000594480">
    <property type="component" value="Chromosome"/>
</dbReference>
<dbReference type="GO" id="GO:0004803">
    <property type="term" value="F:transposase activity"/>
    <property type="evidence" value="ECO:0007669"/>
    <property type="project" value="InterPro"/>
</dbReference>
<evidence type="ECO:0000259" key="2">
    <source>
        <dbReference type="Pfam" id="PF02371"/>
    </source>
</evidence>
<dbReference type="KEGG" id="msf:IT882_10000"/>
<dbReference type="NCBIfam" id="NF033542">
    <property type="entry name" value="transpos_IS110"/>
    <property type="match status" value="1"/>
</dbReference>
<dbReference type="InterPro" id="IPR047650">
    <property type="entry name" value="Transpos_IS110"/>
</dbReference>
<dbReference type="RefSeq" id="WP_195694275.1">
    <property type="nucleotide sequence ID" value="NZ_CP064760.1"/>
</dbReference>
<dbReference type="GO" id="GO:0003677">
    <property type="term" value="F:DNA binding"/>
    <property type="evidence" value="ECO:0007669"/>
    <property type="project" value="InterPro"/>
</dbReference>
<gene>
    <name evidence="3" type="ORF">IT882_10000</name>
</gene>
<sequence length="406" mass="43783">MAAELEAAGPRLWAGIDAGKGHHWVCVVDGAGETVWSGKVINDETVILDTLGAVVALGGEITWGIDITGTASGLLLTLLAAHAQTVRYVPGRTVNRMSGAYRGEAKTDARDAYVIAETVRHRSDLAPVEVPAEIVAELRLLVALRADLVADRVRLINRLRDTLTGYFPGLERAFDFGRRKGAIVLLTRYQTPDGLRRAGRVRVASWLAKRKVRSAAEIADTALDAADAQHTTVPGQKIAAQIVAEHARALLALDARITTIDAQVDDTFHAHPQAAIIESMPGIGPILGAELIVAAGDLSAYADAGRLASAAGLVPVPRDSGRRTGNMHRPKRYNRTLRRVFYLSAQTAIVRDGPNRDFYLKKRAEGSKHVSALLALARRRVDVLYALLRDNRTFTIEDPAKTATAA</sequence>
<keyword evidence="4" id="KW-1185">Reference proteome</keyword>
<proteinExistence type="predicted"/>
<dbReference type="InterPro" id="IPR002525">
    <property type="entry name" value="Transp_IS110-like_N"/>
</dbReference>
<evidence type="ECO:0000313" key="3">
    <source>
        <dbReference type="EMBL" id="QPE06044.1"/>
    </source>
</evidence>
<feature type="domain" description="Transposase IS110-like N-terminal" evidence="1">
    <location>
        <begin position="14"/>
        <end position="168"/>
    </location>
</feature>
<name>A0A7S8MZI9_9MICO</name>
<accession>A0A7S8MZI9</accession>
<organism evidence="3 4">
    <name type="scientific">Microbacterium schleiferi</name>
    <dbReference type="NCBI Taxonomy" id="69362"/>
    <lineage>
        <taxon>Bacteria</taxon>
        <taxon>Bacillati</taxon>
        <taxon>Actinomycetota</taxon>
        <taxon>Actinomycetes</taxon>
        <taxon>Micrococcales</taxon>
        <taxon>Microbacteriaceae</taxon>
        <taxon>Microbacterium</taxon>
    </lineage>
</organism>
<dbReference type="AlphaFoldDB" id="A0A7S8MZI9"/>
<dbReference type="InterPro" id="IPR003346">
    <property type="entry name" value="Transposase_20"/>
</dbReference>
<evidence type="ECO:0000259" key="1">
    <source>
        <dbReference type="Pfam" id="PF01548"/>
    </source>
</evidence>
<protein>
    <submittedName>
        <fullName evidence="3">IS110 family transposase</fullName>
    </submittedName>
</protein>
<evidence type="ECO:0000313" key="4">
    <source>
        <dbReference type="Proteomes" id="UP000594480"/>
    </source>
</evidence>